<reference evidence="2 3" key="1">
    <citation type="submission" date="2014-04" db="EMBL/GenBank/DDBJ databases">
        <authorList>
            <consortium name="DOE Joint Genome Institute"/>
            <person name="Kuo A."/>
            <person name="Ruytinx J."/>
            <person name="Rineau F."/>
            <person name="Colpaert J."/>
            <person name="Kohler A."/>
            <person name="Nagy L.G."/>
            <person name="Floudas D."/>
            <person name="Copeland A."/>
            <person name="Barry K.W."/>
            <person name="Cichocki N."/>
            <person name="Veneault-Fourrey C."/>
            <person name="LaButti K."/>
            <person name="Lindquist E.A."/>
            <person name="Lipzen A."/>
            <person name="Lundell T."/>
            <person name="Morin E."/>
            <person name="Murat C."/>
            <person name="Sun H."/>
            <person name="Tunlid A."/>
            <person name="Henrissat B."/>
            <person name="Grigoriev I.V."/>
            <person name="Hibbett D.S."/>
            <person name="Martin F."/>
            <person name="Nordberg H.P."/>
            <person name="Cantor M.N."/>
            <person name="Hua S.X."/>
        </authorList>
    </citation>
    <scope>NUCLEOTIDE SEQUENCE [LARGE SCALE GENOMIC DNA]</scope>
    <source>
        <strain evidence="2 3">UH-Slu-Lm8-n1</strain>
    </source>
</reference>
<gene>
    <name evidence="2" type="ORF">CY34DRAFT_13815</name>
</gene>
<sequence>MTTSTGVINLDVSSEEESDGQSALWAVKEEEMRVGGKWGPQGPVEPGTKSKRWLFKCRYCDATWSVPWTASCKDFDDEKPQPRLRNMSTHTHQAHTDKWETLPDNLNIDSTVNSTQKGSAAVSAKIMDAYLANGTKPMFPMGEGFLRHFVA</sequence>
<reference evidence="3" key="2">
    <citation type="submission" date="2015-01" db="EMBL/GenBank/DDBJ databases">
        <title>Evolutionary Origins and Diversification of the Mycorrhizal Mutualists.</title>
        <authorList>
            <consortium name="DOE Joint Genome Institute"/>
            <consortium name="Mycorrhizal Genomics Consortium"/>
            <person name="Kohler A."/>
            <person name="Kuo A."/>
            <person name="Nagy L.G."/>
            <person name="Floudas D."/>
            <person name="Copeland A."/>
            <person name="Barry K.W."/>
            <person name="Cichocki N."/>
            <person name="Veneault-Fourrey C."/>
            <person name="LaButti K."/>
            <person name="Lindquist E.A."/>
            <person name="Lipzen A."/>
            <person name="Lundell T."/>
            <person name="Morin E."/>
            <person name="Murat C."/>
            <person name="Riley R."/>
            <person name="Ohm R."/>
            <person name="Sun H."/>
            <person name="Tunlid A."/>
            <person name="Henrissat B."/>
            <person name="Grigoriev I.V."/>
            <person name="Hibbett D.S."/>
            <person name="Martin F."/>
        </authorList>
    </citation>
    <scope>NUCLEOTIDE SEQUENCE [LARGE SCALE GENOMIC DNA]</scope>
    <source>
        <strain evidence="3">UH-Slu-Lm8-n1</strain>
    </source>
</reference>
<evidence type="ECO:0000256" key="1">
    <source>
        <dbReference type="SAM" id="MobiDB-lite"/>
    </source>
</evidence>
<accession>A0A0C9ZRA8</accession>
<name>A0A0C9ZRA8_9AGAM</name>
<dbReference type="HOGENOM" id="CLU_1732679_0_0_1"/>
<dbReference type="InParanoid" id="A0A0C9ZRA8"/>
<dbReference type="Proteomes" id="UP000054485">
    <property type="component" value="Unassembled WGS sequence"/>
</dbReference>
<keyword evidence="3" id="KW-1185">Reference proteome</keyword>
<dbReference type="OrthoDB" id="2798924at2759"/>
<dbReference type="EMBL" id="KN835308">
    <property type="protein sequence ID" value="KIK40280.1"/>
    <property type="molecule type" value="Genomic_DNA"/>
</dbReference>
<organism evidence="2 3">
    <name type="scientific">Suillus luteus UH-Slu-Lm8-n1</name>
    <dbReference type="NCBI Taxonomy" id="930992"/>
    <lineage>
        <taxon>Eukaryota</taxon>
        <taxon>Fungi</taxon>
        <taxon>Dikarya</taxon>
        <taxon>Basidiomycota</taxon>
        <taxon>Agaricomycotina</taxon>
        <taxon>Agaricomycetes</taxon>
        <taxon>Agaricomycetidae</taxon>
        <taxon>Boletales</taxon>
        <taxon>Suillineae</taxon>
        <taxon>Suillaceae</taxon>
        <taxon>Suillus</taxon>
    </lineage>
</organism>
<protein>
    <submittedName>
        <fullName evidence="2">Uncharacterized protein</fullName>
    </submittedName>
</protein>
<evidence type="ECO:0000313" key="2">
    <source>
        <dbReference type="EMBL" id="KIK40280.1"/>
    </source>
</evidence>
<evidence type="ECO:0000313" key="3">
    <source>
        <dbReference type="Proteomes" id="UP000054485"/>
    </source>
</evidence>
<feature type="region of interest" description="Disordered" evidence="1">
    <location>
        <begin position="1"/>
        <end position="21"/>
    </location>
</feature>
<proteinExistence type="predicted"/>
<dbReference type="AlphaFoldDB" id="A0A0C9ZRA8"/>